<dbReference type="NCBIfam" id="NF002017">
    <property type="entry name" value="PRK00823.1-2"/>
    <property type="match status" value="1"/>
</dbReference>
<gene>
    <name evidence="6" type="ORF">DFR36_10225</name>
</gene>
<comment type="similarity">
    <text evidence="2 4">Belongs to the pterin-4-alpha-carbinolamine dehydratase family.</text>
</comment>
<organism evidence="6 7">
    <name type="scientific">Melaminivora alkalimesophila</name>
    <dbReference type="NCBI Taxonomy" id="1165852"/>
    <lineage>
        <taxon>Bacteria</taxon>
        <taxon>Pseudomonadati</taxon>
        <taxon>Pseudomonadota</taxon>
        <taxon>Betaproteobacteria</taxon>
        <taxon>Burkholderiales</taxon>
        <taxon>Comamonadaceae</taxon>
        <taxon>Melaminivora</taxon>
    </lineage>
</organism>
<reference evidence="6 7" key="1">
    <citation type="submission" date="2018-05" db="EMBL/GenBank/DDBJ databases">
        <title>Genomic Encyclopedia of Type Strains, Phase IV (KMG-IV): sequencing the most valuable type-strain genomes for metagenomic binning, comparative biology and taxonomic classification.</title>
        <authorList>
            <person name="Goeker M."/>
        </authorList>
    </citation>
    <scope>NUCLEOTIDE SEQUENCE [LARGE SCALE GENOMIC DNA]</scope>
    <source>
        <strain evidence="6 7">DSM 26006</strain>
    </source>
</reference>
<dbReference type="EMBL" id="QGUB01000002">
    <property type="protein sequence ID" value="PWW47653.1"/>
    <property type="molecule type" value="Genomic_DNA"/>
</dbReference>
<dbReference type="Proteomes" id="UP000246483">
    <property type="component" value="Unassembled WGS sequence"/>
</dbReference>
<evidence type="ECO:0000256" key="3">
    <source>
        <dbReference type="ARBA" id="ARBA00023239"/>
    </source>
</evidence>
<accession>A0A317RDL5</accession>
<evidence type="ECO:0000256" key="2">
    <source>
        <dbReference type="ARBA" id="ARBA00006472"/>
    </source>
</evidence>
<evidence type="ECO:0000313" key="7">
    <source>
        <dbReference type="Proteomes" id="UP000246483"/>
    </source>
</evidence>
<evidence type="ECO:0000256" key="4">
    <source>
        <dbReference type="HAMAP-Rule" id="MF_00434"/>
    </source>
</evidence>
<dbReference type="HAMAP" id="MF_00434">
    <property type="entry name" value="Pterin_4_alpha"/>
    <property type="match status" value="1"/>
</dbReference>
<dbReference type="Gene3D" id="3.30.1360.20">
    <property type="entry name" value="Transcriptional coactivator/pterin dehydratase"/>
    <property type="match status" value="1"/>
</dbReference>
<dbReference type="GO" id="GO:0008124">
    <property type="term" value="F:4-alpha-hydroxytetrahydrobiopterin dehydratase activity"/>
    <property type="evidence" value="ECO:0007669"/>
    <property type="project" value="UniProtKB-UniRule"/>
</dbReference>
<sequence length="117" mass="12741">MSPAASSMLPKKDWSAEPRRALSATETVTQLAQLPGWQLHGDGADVAIEKTFRFANYHETMAFVNAVAFIAHVQDHHPDLSVHYDRCVVRFNTHDVGGISATDIDCAARVDALLAAP</sequence>
<dbReference type="GO" id="GO:0006729">
    <property type="term" value="P:tetrahydrobiopterin biosynthetic process"/>
    <property type="evidence" value="ECO:0007669"/>
    <property type="project" value="InterPro"/>
</dbReference>
<protein>
    <recommendedName>
        <fullName evidence="4">Putative pterin-4-alpha-carbinolamine dehydratase</fullName>
        <shortName evidence="4">PHS</shortName>
        <ecNumber evidence="4">4.2.1.96</ecNumber>
    </recommendedName>
    <alternativeName>
        <fullName evidence="4">4-alpha-hydroxy-tetrahydropterin dehydratase</fullName>
    </alternativeName>
    <alternativeName>
        <fullName evidence="4">Pterin carbinolamine dehydratase</fullName>
        <shortName evidence="4">PCD</shortName>
    </alternativeName>
</protein>
<dbReference type="AlphaFoldDB" id="A0A317RDL5"/>
<evidence type="ECO:0000256" key="5">
    <source>
        <dbReference type="SAM" id="MobiDB-lite"/>
    </source>
</evidence>
<proteinExistence type="inferred from homology"/>
<feature type="compositionally biased region" description="Basic and acidic residues" evidence="5">
    <location>
        <begin position="10"/>
        <end position="20"/>
    </location>
</feature>
<dbReference type="PANTHER" id="PTHR12599">
    <property type="entry name" value="PTERIN-4-ALPHA-CARBINOLAMINE DEHYDRATASE"/>
    <property type="match status" value="1"/>
</dbReference>
<dbReference type="EC" id="4.2.1.96" evidence="4"/>
<comment type="caution">
    <text evidence="6">The sequence shown here is derived from an EMBL/GenBank/DDBJ whole genome shotgun (WGS) entry which is preliminary data.</text>
</comment>
<comment type="catalytic activity">
    <reaction evidence="1 4">
        <text>(4aS,6R)-4a-hydroxy-L-erythro-5,6,7,8-tetrahydrobiopterin = (6R)-L-erythro-6,7-dihydrobiopterin + H2O</text>
        <dbReference type="Rhea" id="RHEA:11920"/>
        <dbReference type="ChEBI" id="CHEBI:15377"/>
        <dbReference type="ChEBI" id="CHEBI:15642"/>
        <dbReference type="ChEBI" id="CHEBI:43120"/>
        <dbReference type="EC" id="4.2.1.96"/>
    </reaction>
</comment>
<dbReference type="OrthoDB" id="9794987at2"/>
<feature type="region of interest" description="Disordered" evidence="5">
    <location>
        <begin position="1"/>
        <end position="20"/>
    </location>
</feature>
<keyword evidence="3 4" id="KW-0456">Lyase</keyword>
<dbReference type="InterPro" id="IPR001533">
    <property type="entry name" value="Pterin_deHydtase"/>
</dbReference>
<dbReference type="RefSeq" id="WP_040436262.1">
    <property type="nucleotide sequence ID" value="NZ_ALEE01000367.1"/>
</dbReference>
<dbReference type="PANTHER" id="PTHR12599:SF0">
    <property type="entry name" value="PTERIN-4-ALPHA-CARBINOLAMINE DEHYDRATASE"/>
    <property type="match status" value="1"/>
</dbReference>
<dbReference type="Pfam" id="PF01329">
    <property type="entry name" value="Pterin_4a"/>
    <property type="match status" value="1"/>
</dbReference>
<keyword evidence="7" id="KW-1185">Reference proteome</keyword>
<evidence type="ECO:0000313" key="6">
    <source>
        <dbReference type="EMBL" id="PWW47653.1"/>
    </source>
</evidence>
<dbReference type="SUPFAM" id="SSF55248">
    <property type="entry name" value="PCD-like"/>
    <property type="match status" value="1"/>
</dbReference>
<evidence type="ECO:0000256" key="1">
    <source>
        <dbReference type="ARBA" id="ARBA00001554"/>
    </source>
</evidence>
<name>A0A317RDL5_9BURK</name>
<dbReference type="InterPro" id="IPR036428">
    <property type="entry name" value="PCD_sf"/>
</dbReference>